<dbReference type="OrthoDB" id="9808140at2"/>
<keyword evidence="1 4" id="KW-0489">Methyltransferase</keyword>
<dbReference type="Proteomes" id="UP000053051">
    <property type="component" value="Unassembled WGS sequence"/>
</dbReference>
<evidence type="ECO:0000313" key="6">
    <source>
        <dbReference type="Proteomes" id="UP000053051"/>
    </source>
</evidence>
<keyword evidence="5" id="KW-0830">Ubiquinone</keyword>
<dbReference type="EC" id="2.1.1.329" evidence="4"/>
<reference evidence="5 6" key="1">
    <citation type="submission" date="2012-05" db="EMBL/GenBank/DDBJ databases">
        <authorList>
            <person name="Hilton J."/>
        </authorList>
    </citation>
    <scope>NUCLEOTIDE SEQUENCE [LARGE SCALE GENOMIC DNA]</scope>
    <source>
        <strain evidence="5 6">HH01</strain>
    </source>
</reference>
<dbReference type="HAMAP" id="MF_01982">
    <property type="entry name" value="MenG_phylloquinone_subfam"/>
    <property type="match status" value="1"/>
</dbReference>
<accession>M1WQ33</accession>
<dbReference type="Gene3D" id="3.40.50.150">
    <property type="entry name" value="Vaccinia Virus protein VP39"/>
    <property type="match status" value="1"/>
</dbReference>
<dbReference type="RefSeq" id="WP_008231329.1">
    <property type="nucleotide sequence ID" value="NZ_CAIY01000001.1"/>
</dbReference>
<proteinExistence type="inferred from homology"/>
<dbReference type="CDD" id="cd02440">
    <property type="entry name" value="AdoMet_MTases"/>
    <property type="match status" value="1"/>
</dbReference>
<dbReference type="GO" id="GO:0042372">
    <property type="term" value="P:phylloquinone biosynthetic process"/>
    <property type="evidence" value="ECO:0007669"/>
    <property type="project" value="UniProtKB-UniRule"/>
</dbReference>
<comment type="function">
    <text evidence="4">Methyltransferase required for the conversion of 2-phytyl-1,4-beta-naphthoquinol to phylloquinol.</text>
</comment>
<comment type="pathway">
    <text evidence="4">Cofactor biosynthesis; phylloquinone biosynthesis.</text>
</comment>
<evidence type="ECO:0000256" key="3">
    <source>
        <dbReference type="ARBA" id="ARBA00022691"/>
    </source>
</evidence>
<comment type="caution">
    <text evidence="5">The sequence shown here is derived from an EMBL/GenBank/DDBJ whole genome shotgun (WGS) entry which is preliminary data.</text>
</comment>
<dbReference type="PANTHER" id="PTHR43591">
    <property type="entry name" value="METHYLTRANSFERASE"/>
    <property type="match status" value="1"/>
</dbReference>
<reference evidence="6" key="2">
    <citation type="submission" date="2016-01" db="EMBL/GenBank/DDBJ databases">
        <title>Diatom-associated endosymboitic cyanobacterium lacks core nitrogen metabolism enzymes.</title>
        <authorList>
            <person name="Hilton J.A."/>
            <person name="Foster R.A."/>
            <person name="Tripp H.J."/>
            <person name="Carter B.J."/>
            <person name="Zehr J.P."/>
            <person name="Villareal T.A."/>
        </authorList>
    </citation>
    <scope>NUCLEOTIDE SEQUENCE [LARGE SCALE GENOMIC DNA]</scope>
    <source>
        <strain evidence="6">HH01</strain>
    </source>
</reference>
<dbReference type="PANTHER" id="PTHR43591:SF24">
    <property type="entry name" value="2-METHOXY-6-POLYPRENYL-1,4-BENZOQUINOL METHYLASE, MITOCHONDRIAL"/>
    <property type="match status" value="1"/>
</dbReference>
<dbReference type="InterPro" id="IPR029063">
    <property type="entry name" value="SAM-dependent_MTases_sf"/>
</dbReference>
<protein>
    <recommendedName>
        <fullName evidence="4">2-phytyl-1,4-naphtoquinone methyltransferase</fullName>
        <ecNumber evidence="4">2.1.1.329</ecNumber>
    </recommendedName>
    <alternativeName>
        <fullName evidence="4">Demethylphylloquinone methyltransferase</fullName>
    </alternativeName>
</protein>
<dbReference type="UniPathway" id="UPA00995"/>
<dbReference type="GO" id="GO:0052624">
    <property type="term" value="F:2-phytyl-1,4-naphthoquinone methyltransferase activity"/>
    <property type="evidence" value="ECO:0007669"/>
    <property type="project" value="UniProtKB-EC"/>
</dbReference>
<evidence type="ECO:0000313" key="5">
    <source>
        <dbReference type="EMBL" id="CCH66159.1"/>
    </source>
</evidence>
<dbReference type="AlphaFoldDB" id="M1WQ33"/>
<keyword evidence="6" id="KW-1185">Reference proteome</keyword>
<dbReference type="NCBIfam" id="NF001244">
    <property type="entry name" value="PRK00216.1-5"/>
    <property type="match status" value="1"/>
</dbReference>
<sequence length="235" mass="26666">MITTSSNEIRNMFDQIAPIYDDLNDWLSFGQHHIWKEMTVKWSGAKLGDTCLDLCCGSGDLVFKLTRHIGKKGLVYGVDFSAAQLAIAQKRSRKEYHASPINWIEGDALQLPLDNNTFDAITMAYGLRNVKDIPQCMKEVHRVLKPGKKAAILDFHRPQSNLAIGFQNWYLDNIVVPVGSWIGYQEEYTYIKSSLDCFPRGKEQVEIALKVGFTQATHYSIVNDMMGVLVVTKFR</sequence>
<evidence type="ECO:0000256" key="4">
    <source>
        <dbReference type="HAMAP-Rule" id="MF_01982"/>
    </source>
</evidence>
<comment type="catalytic activity">
    <reaction evidence="4">
        <text>demethylphylloquinol + S-adenosyl-L-methionine = phylloquinol + S-adenosyl-L-homocysteine + H(+)</text>
        <dbReference type="Rhea" id="RHEA:40551"/>
        <dbReference type="ChEBI" id="CHEBI:15378"/>
        <dbReference type="ChEBI" id="CHEBI:28433"/>
        <dbReference type="ChEBI" id="CHEBI:57856"/>
        <dbReference type="ChEBI" id="CHEBI:59789"/>
        <dbReference type="ChEBI" id="CHEBI:87844"/>
        <dbReference type="EC" id="2.1.1.329"/>
    </reaction>
</comment>
<dbReference type="PROSITE" id="PS01183">
    <property type="entry name" value="UBIE_1"/>
    <property type="match status" value="1"/>
</dbReference>
<dbReference type="InterPro" id="IPR023576">
    <property type="entry name" value="UbiE/COQ5_MeTrFase_CS"/>
</dbReference>
<dbReference type="PROSITE" id="PS51608">
    <property type="entry name" value="SAM_MT_UBIE"/>
    <property type="match status" value="1"/>
</dbReference>
<dbReference type="InterPro" id="IPR004033">
    <property type="entry name" value="UbiE/COQ5_MeTrFase"/>
</dbReference>
<dbReference type="GO" id="GO:0032259">
    <property type="term" value="P:methylation"/>
    <property type="evidence" value="ECO:0007669"/>
    <property type="project" value="UniProtKB-KW"/>
</dbReference>
<dbReference type="EMBL" id="CAIY01000001">
    <property type="protein sequence ID" value="CCH66159.1"/>
    <property type="molecule type" value="Genomic_DNA"/>
</dbReference>
<dbReference type="NCBIfam" id="TIGR01934">
    <property type="entry name" value="MenG_MenH_UbiE"/>
    <property type="match status" value="1"/>
</dbReference>
<name>M1WQ33_9NOST</name>
<dbReference type="HAMAP" id="MF_01813">
    <property type="entry name" value="MenG_UbiE_methyltr"/>
    <property type="match status" value="1"/>
</dbReference>
<evidence type="ECO:0000256" key="2">
    <source>
        <dbReference type="ARBA" id="ARBA00022679"/>
    </source>
</evidence>
<dbReference type="InterPro" id="IPR032904">
    <property type="entry name" value="MenG"/>
</dbReference>
<comment type="similarity">
    <text evidence="4">Belongs to the class I-like SAM-binding methyltransferase superfamily. MenG/UbiE family.</text>
</comment>
<dbReference type="SUPFAM" id="SSF53335">
    <property type="entry name" value="S-adenosyl-L-methionine-dependent methyltransferases"/>
    <property type="match status" value="1"/>
</dbReference>
<keyword evidence="3 4" id="KW-0949">S-adenosyl-L-methionine</keyword>
<evidence type="ECO:0000256" key="1">
    <source>
        <dbReference type="ARBA" id="ARBA00022603"/>
    </source>
</evidence>
<keyword evidence="2 4" id="KW-0808">Transferase</keyword>
<organism evidence="5 6">
    <name type="scientific">Richelia intracellularis HH01</name>
    <dbReference type="NCBI Taxonomy" id="1165094"/>
    <lineage>
        <taxon>Bacteria</taxon>
        <taxon>Bacillati</taxon>
        <taxon>Cyanobacteriota</taxon>
        <taxon>Cyanophyceae</taxon>
        <taxon>Nostocales</taxon>
        <taxon>Nostocaceae</taxon>
        <taxon>Richelia</taxon>
    </lineage>
</organism>
<dbReference type="STRING" id="1165094.RINTHH_30"/>
<gene>
    <name evidence="4" type="primary">menG</name>
    <name evidence="5" type="ORF">RINTHH_30</name>
</gene>
<dbReference type="Pfam" id="PF01209">
    <property type="entry name" value="Ubie_methyltran"/>
    <property type="match status" value="1"/>
</dbReference>